<gene>
    <name evidence="1" type="ORF">RRG08_052478</name>
</gene>
<keyword evidence="2" id="KW-1185">Reference proteome</keyword>
<proteinExistence type="predicted"/>
<name>A0AAE1E849_9GAST</name>
<protein>
    <submittedName>
        <fullName evidence="1">Uncharacterized protein</fullName>
    </submittedName>
</protein>
<dbReference type="AlphaFoldDB" id="A0AAE1E849"/>
<dbReference type="EMBL" id="JAWDGP010000740">
    <property type="protein sequence ID" value="KAK3797879.1"/>
    <property type="molecule type" value="Genomic_DNA"/>
</dbReference>
<evidence type="ECO:0000313" key="1">
    <source>
        <dbReference type="EMBL" id="KAK3797879.1"/>
    </source>
</evidence>
<organism evidence="1 2">
    <name type="scientific">Elysia crispata</name>
    <name type="common">lettuce slug</name>
    <dbReference type="NCBI Taxonomy" id="231223"/>
    <lineage>
        <taxon>Eukaryota</taxon>
        <taxon>Metazoa</taxon>
        <taxon>Spiralia</taxon>
        <taxon>Lophotrochozoa</taxon>
        <taxon>Mollusca</taxon>
        <taxon>Gastropoda</taxon>
        <taxon>Heterobranchia</taxon>
        <taxon>Euthyneura</taxon>
        <taxon>Panpulmonata</taxon>
        <taxon>Sacoglossa</taxon>
        <taxon>Placobranchoidea</taxon>
        <taxon>Plakobranchidae</taxon>
        <taxon>Elysia</taxon>
    </lineage>
</organism>
<dbReference type="Proteomes" id="UP001283361">
    <property type="component" value="Unassembled WGS sequence"/>
</dbReference>
<reference evidence="1" key="1">
    <citation type="journal article" date="2023" name="G3 (Bethesda)">
        <title>A reference genome for the long-term kleptoplast-retaining sea slug Elysia crispata morphotype clarki.</title>
        <authorList>
            <person name="Eastman K.E."/>
            <person name="Pendleton A.L."/>
            <person name="Shaikh M.A."/>
            <person name="Suttiyut T."/>
            <person name="Ogas R."/>
            <person name="Tomko P."/>
            <person name="Gavelis G."/>
            <person name="Widhalm J.R."/>
            <person name="Wisecaver J.H."/>
        </authorList>
    </citation>
    <scope>NUCLEOTIDE SEQUENCE</scope>
    <source>
        <strain evidence="1">ECLA1</strain>
    </source>
</reference>
<accession>A0AAE1E849</accession>
<comment type="caution">
    <text evidence="1">The sequence shown here is derived from an EMBL/GenBank/DDBJ whole genome shotgun (WGS) entry which is preliminary data.</text>
</comment>
<evidence type="ECO:0000313" key="2">
    <source>
        <dbReference type="Proteomes" id="UP001283361"/>
    </source>
</evidence>
<sequence>MGVGRRRFHYKKVSRLALDIRVPGVRCSDELWISEAHLEISKIKLGWFFKCRQKPTGCGGVNIFQGVTKFENPRIVIPRLDKIQALRPEVLRARDFEDWALLPLSPLTGCQLQREKNVSVYDLRRSKGMVNTTKKTT</sequence>